<reference evidence="1" key="1">
    <citation type="submission" date="2021-01" db="EMBL/GenBank/DDBJ databases">
        <authorList>
            <person name="Corre E."/>
            <person name="Pelletier E."/>
            <person name="Niang G."/>
            <person name="Scheremetjew M."/>
            <person name="Finn R."/>
            <person name="Kale V."/>
            <person name="Holt S."/>
            <person name="Cochrane G."/>
            <person name="Meng A."/>
            <person name="Brown T."/>
            <person name="Cohen L."/>
        </authorList>
    </citation>
    <scope>NUCLEOTIDE SEQUENCE</scope>
</reference>
<dbReference type="InterPro" id="IPR014954">
    <property type="entry name" value="DUF1825"/>
</dbReference>
<proteinExistence type="predicted"/>
<dbReference type="AlphaFoldDB" id="A0A7S0PVA6"/>
<protein>
    <submittedName>
        <fullName evidence="1">Uncharacterized protein</fullName>
    </submittedName>
</protein>
<sequence>MRWQSGCMRALAKNLPPPMPPSDVDLLKLMKESEETKPPSMTSMTAAEKITSNPFSGTEAAFDSPTVKEEHDQLCRDHAALIEFGSTYDTFDPLGKLAFIDEIEMIEERWDVFFARFSLLGQLDKEFCRQCNQFLESMGLDDQSYRKLLKKAHQIMREDAERERNPLY</sequence>
<accession>A0A7S0PVA6</accession>
<gene>
    <name evidence="1" type="ORF">AGLA0713_LOCUS37</name>
</gene>
<organism evidence="1">
    <name type="scientific">Asterionellopsis glacialis</name>
    <dbReference type="NCBI Taxonomy" id="33640"/>
    <lineage>
        <taxon>Eukaryota</taxon>
        <taxon>Sar</taxon>
        <taxon>Stramenopiles</taxon>
        <taxon>Ochrophyta</taxon>
        <taxon>Bacillariophyta</taxon>
        <taxon>Fragilariophyceae</taxon>
        <taxon>Fragilariophycidae</taxon>
        <taxon>Fragilariales</taxon>
        <taxon>Fragilariaceae</taxon>
        <taxon>Asterionellopsis</taxon>
    </lineage>
</organism>
<dbReference type="EMBL" id="HBEX01000063">
    <property type="protein sequence ID" value="CAD8595209.1"/>
    <property type="molecule type" value="Transcribed_RNA"/>
</dbReference>
<dbReference type="Pfam" id="PF08855">
    <property type="entry name" value="DUF1825"/>
    <property type="match status" value="1"/>
</dbReference>
<name>A0A7S0PVA6_9STRA</name>
<evidence type="ECO:0000313" key="1">
    <source>
        <dbReference type="EMBL" id="CAD8595209.1"/>
    </source>
</evidence>